<organism evidence="1 2">
    <name type="scientific">Ignelater luminosus</name>
    <name type="common">Cucubano</name>
    <name type="synonym">Pyrophorus luminosus</name>
    <dbReference type="NCBI Taxonomy" id="2038154"/>
    <lineage>
        <taxon>Eukaryota</taxon>
        <taxon>Metazoa</taxon>
        <taxon>Ecdysozoa</taxon>
        <taxon>Arthropoda</taxon>
        <taxon>Hexapoda</taxon>
        <taxon>Insecta</taxon>
        <taxon>Pterygota</taxon>
        <taxon>Neoptera</taxon>
        <taxon>Endopterygota</taxon>
        <taxon>Coleoptera</taxon>
        <taxon>Polyphaga</taxon>
        <taxon>Elateriformia</taxon>
        <taxon>Elateroidea</taxon>
        <taxon>Elateridae</taxon>
        <taxon>Agrypninae</taxon>
        <taxon>Pyrophorini</taxon>
        <taxon>Ignelater</taxon>
    </lineage>
</organism>
<evidence type="ECO:0000313" key="1">
    <source>
        <dbReference type="EMBL" id="KAF2886332.1"/>
    </source>
</evidence>
<sequence length="72" mass="8418">MNKKSKPKTREWQKRKEILSANQYEKTAQSNKNFQHDHAYVSANDVEETMGKEIEESTTQHIVLQDDPTVDI</sequence>
<reference evidence="1" key="1">
    <citation type="submission" date="2019-08" db="EMBL/GenBank/DDBJ databases">
        <title>The genome of the North American firefly Photinus pyralis.</title>
        <authorList>
            <consortium name="Photinus pyralis genome working group"/>
            <person name="Fallon T.R."/>
            <person name="Sander Lower S.E."/>
            <person name="Weng J.-K."/>
        </authorList>
    </citation>
    <scope>NUCLEOTIDE SEQUENCE</scope>
    <source>
        <strain evidence="1">TRF0915ILg1</strain>
        <tissue evidence="1">Whole body</tissue>
    </source>
</reference>
<comment type="caution">
    <text evidence="1">The sequence shown here is derived from an EMBL/GenBank/DDBJ whole genome shotgun (WGS) entry which is preliminary data.</text>
</comment>
<evidence type="ECO:0000313" key="2">
    <source>
        <dbReference type="Proteomes" id="UP000801492"/>
    </source>
</evidence>
<protein>
    <submittedName>
        <fullName evidence="1">Uncharacterized protein</fullName>
    </submittedName>
</protein>
<proteinExistence type="predicted"/>
<accession>A0A8K0G2U2</accession>
<dbReference type="EMBL" id="VTPC01088040">
    <property type="protein sequence ID" value="KAF2886332.1"/>
    <property type="molecule type" value="Genomic_DNA"/>
</dbReference>
<gene>
    <name evidence="1" type="ORF">ILUMI_19840</name>
</gene>
<dbReference type="Proteomes" id="UP000801492">
    <property type="component" value="Unassembled WGS sequence"/>
</dbReference>
<dbReference type="AlphaFoldDB" id="A0A8K0G2U2"/>
<keyword evidence="2" id="KW-1185">Reference proteome</keyword>
<name>A0A8K0G2U2_IGNLU</name>